<sequence>MNKKKIIIIALIIIGVLFFFLGFINNKPKDIENQNTNINKIEESQINENKTIKFLKSVSGIKANNIELINNPVGVKGEFLVPQKSILNGVNYFLKETKNDKISKVNISINKDVLKAKVNYKVTKNITTPIEVEVVPSLNKNKDLVLNVKEVKLLDLKLYKWIVDMALNSFIKDWFSKDSDISVKFEDGNVLIDKSNFKDVSLEGISLDPNNLKINMIIDLNYILNKN</sequence>
<protein>
    <recommendedName>
        <fullName evidence="4">DUF2140 domain-containing protein</fullName>
    </recommendedName>
</protein>
<keyword evidence="1" id="KW-0812">Transmembrane</keyword>
<keyword evidence="1" id="KW-0472">Membrane</keyword>
<proteinExistence type="predicted"/>
<evidence type="ECO:0000313" key="2">
    <source>
        <dbReference type="EMBL" id="GAA0865546.1"/>
    </source>
</evidence>
<dbReference type="RefSeq" id="WP_346046222.1">
    <property type="nucleotide sequence ID" value="NZ_BAAACP010000016.1"/>
</dbReference>
<keyword evidence="3" id="KW-1185">Reference proteome</keyword>
<dbReference type="Proteomes" id="UP001400965">
    <property type="component" value="Unassembled WGS sequence"/>
</dbReference>
<organism evidence="2 3">
    <name type="scientific">Paraclostridium tenue</name>
    <dbReference type="NCBI Taxonomy" id="1737"/>
    <lineage>
        <taxon>Bacteria</taxon>
        <taxon>Bacillati</taxon>
        <taxon>Bacillota</taxon>
        <taxon>Clostridia</taxon>
        <taxon>Peptostreptococcales</taxon>
        <taxon>Peptostreptococcaceae</taxon>
        <taxon>Paraclostridium</taxon>
    </lineage>
</organism>
<evidence type="ECO:0008006" key="4">
    <source>
        <dbReference type="Google" id="ProtNLM"/>
    </source>
</evidence>
<evidence type="ECO:0000313" key="3">
    <source>
        <dbReference type="Proteomes" id="UP001400965"/>
    </source>
</evidence>
<dbReference type="EMBL" id="BAAACP010000016">
    <property type="protein sequence ID" value="GAA0865546.1"/>
    <property type="molecule type" value="Genomic_DNA"/>
</dbReference>
<evidence type="ECO:0000256" key="1">
    <source>
        <dbReference type="SAM" id="Phobius"/>
    </source>
</evidence>
<comment type="caution">
    <text evidence="2">The sequence shown here is derived from an EMBL/GenBank/DDBJ whole genome shotgun (WGS) entry which is preliminary data.</text>
</comment>
<gene>
    <name evidence="2" type="ORF">GCM10008917_23430</name>
</gene>
<accession>A0ABN1M887</accession>
<name>A0ABN1M887_9FIRM</name>
<feature type="transmembrane region" description="Helical" evidence="1">
    <location>
        <begin position="6"/>
        <end position="24"/>
    </location>
</feature>
<reference evidence="2 3" key="1">
    <citation type="journal article" date="2019" name="Int. J. Syst. Evol. Microbiol.">
        <title>The Global Catalogue of Microorganisms (GCM) 10K type strain sequencing project: providing services to taxonomists for standard genome sequencing and annotation.</title>
        <authorList>
            <consortium name="The Broad Institute Genomics Platform"/>
            <consortium name="The Broad Institute Genome Sequencing Center for Infectious Disease"/>
            <person name="Wu L."/>
            <person name="Ma J."/>
        </authorList>
    </citation>
    <scope>NUCLEOTIDE SEQUENCE [LARGE SCALE GENOMIC DNA]</scope>
    <source>
        <strain evidence="2 3">JCM 6486</strain>
    </source>
</reference>
<keyword evidence="1" id="KW-1133">Transmembrane helix</keyword>